<keyword evidence="1 4" id="KW-0547">Nucleotide-binding</keyword>
<keyword evidence="2 4" id="KW-0067">ATP-binding</keyword>
<feature type="domain" description="RapZ C-terminal" evidence="7">
    <location>
        <begin position="166"/>
        <end position="283"/>
    </location>
</feature>
<dbReference type="InterPro" id="IPR005337">
    <property type="entry name" value="RapZ-like"/>
</dbReference>
<evidence type="ECO:0000313" key="9">
    <source>
        <dbReference type="Proteomes" id="UP000249688"/>
    </source>
</evidence>
<evidence type="ECO:0000256" key="3">
    <source>
        <dbReference type="ARBA" id="ARBA00023134"/>
    </source>
</evidence>
<comment type="caution">
    <text evidence="8">The sequence shown here is derived from an EMBL/GenBank/DDBJ whole genome shotgun (WGS) entry which is preliminary data.</text>
</comment>
<dbReference type="GO" id="GO:0005524">
    <property type="term" value="F:ATP binding"/>
    <property type="evidence" value="ECO:0007669"/>
    <property type="project" value="UniProtKB-UniRule"/>
</dbReference>
<dbReference type="InterPro" id="IPR027417">
    <property type="entry name" value="P-loop_NTPase"/>
</dbReference>
<proteinExistence type="inferred from homology"/>
<name>A0A2W7IFF5_9PROT</name>
<dbReference type="GO" id="GO:0005525">
    <property type="term" value="F:GTP binding"/>
    <property type="evidence" value="ECO:0007669"/>
    <property type="project" value="UniProtKB-UniRule"/>
</dbReference>
<keyword evidence="9" id="KW-1185">Reference proteome</keyword>
<sequence>MTPLGSDRRRIVLVTGLSGSGKASVLRLLEDQGFEALDNSPLPAVEAAALEPHPRPLAAAIDTRTRSFTPEALLKLVARLRLRPELEVTLLFVTAEDASLLRRYSESRRRHPLGGRVAEGIAAETALLAPLRDASDLVLDTTELALPDLRRLVAGRFRPATAPGLAVTVMSFAYPRGLPREADLVLDLRFLRNPHYDPALRALTGGDPAVAVFVQADQAWGPFWQGMTGLLDLLLPRYAAEGKSYLTIAFGCTGGQHRSVLAAERLSAHLASQGWMVECLHRESVSWPPPPAAAPKEGILDTSVHAT</sequence>
<evidence type="ECO:0000313" key="8">
    <source>
        <dbReference type="EMBL" id="PZW45638.1"/>
    </source>
</evidence>
<dbReference type="OrthoDB" id="9784461at2"/>
<feature type="binding site" evidence="4">
    <location>
        <begin position="62"/>
        <end position="65"/>
    </location>
    <ligand>
        <name>GTP</name>
        <dbReference type="ChEBI" id="CHEBI:37565"/>
    </ligand>
</feature>
<dbReference type="InterPro" id="IPR053930">
    <property type="entry name" value="RapZ-like_N"/>
</dbReference>
<evidence type="ECO:0000256" key="5">
    <source>
        <dbReference type="SAM" id="MobiDB-lite"/>
    </source>
</evidence>
<feature type="binding site" evidence="4">
    <location>
        <begin position="16"/>
        <end position="23"/>
    </location>
    <ligand>
        <name>ATP</name>
        <dbReference type="ChEBI" id="CHEBI:30616"/>
    </ligand>
</feature>
<accession>A0A2W7IFF5</accession>
<dbReference type="PANTHER" id="PTHR30448">
    <property type="entry name" value="RNASE ADAPTER PROTEIN RAPZ"/>
    <property type="match status" value="1"/>
</dbReference>
<evidence type="ECO:0000256" key="2">
    <source>
        <dbReference type="ARBA" id="ARBA00022840"/>
    </source>
</evidence>
<keyword evidence="3 4" id="KW-0342">GTP-binding</keyword>
<feature type="region of interest" description="Disordered" evidence="5">
    <location>
        <begin position="287"/>
        <end position="307"/>
    </location>
</feature>
<dbReference type="InterPro" id="IPR053931">
    <property type="entry name" value="RapZ_C"/>
</dbReference>
<gene>
    <name evidence="8" type="ORF">C8P66_11153</name>
</gene>
<protein>
    <submittedName>
        <fullName evidence="8">UPF0042 nucleotide-binding protein</fullName>
    </submittedName>
</protein>
<dbReference type="AlphaFoldDB" id="A0A2W7IFF5"/>
<dbReference type="PANTHER" id="PTHR30448:SF0">
    <property type="entry name" value="RNASE ADAPTER PROTEIN RAPZ"/>
    <property type="match status" value="1"/>
</dbReference>
<feature type="domain" description="RapZ-like N-terminal" evidence="6">
    <location>
        <begin position="11"/>
        <end position="157"/>
    </location>
</feature>
<evidence type="ECO:0000259" key="6">
    <source>
        <dbReference type="Pfam" id="PF03668"/>
    </source>
</evidence>
<dbReference type="NCBIfam" id="NF003828">
    <property type="entry name" value="PRK05416.1"/>
    <property type="match status" value="1"/>
</dbReference>
<dbReference type="HAMAP" id="MF_00636">
    <property type="entry name" value="RapZ_like"/>
    <property type="match status" value="1"/>
</dbReference>
<dbReference type="Proteomes" id="UP000249688">
    <property type="component" value="Unassembled WGS sequence"/>
</dbReference>
<reference evidence="8 9" key="1">
    <citation type="submission" date="2018-06" db="EMBL/GenBank/DDBJ databases">
        <title>Genomic Encyclopedia of Archaeal and Bacterial Type Strains, Phase II (KMG-II): from individual species to whole genera.</title>
        <authorList>
            <person name="Goeker M."/>
        </authorList>
    </citation>
    <scope>NUCLEOTIDE SEQUENCE [LARGE SCALE GENOMIC DNA]</scope>
    <source>
        <strain evidence="8 9">DSM 24525</strain>
    </source>
</reference>
<evidence type="ECO:0000256" key="1">
    <source>
        <dbReference type="ARBA" id="ARBA00022741"/>
    </source>
</evidence>
<evidence type="ECO:0000256" key="4">
    <source>
        <dbReference type="HAMAP-Rule" id="MF_00636"/>
    </source>
</evidence>
<dbReference type="Pfam" id="PF22740">
    <property type="entry name" value="PapZ_C"/>
    <property type="match status" value="1"/>
</dbReference>
<organism evidence="8 9">
    <name type="scientific">Humitalea rosea</name>
    <dbReference type="NCBI Taxonomy" id="990373"/>
    <lineage>
        <taxon>Bacteria</taxon>
        <taxon>Pseudomonadati</taxon>
        <taxon>Pseudomonadota</taxon>
        <taxon>Alphaproteobacteria</taxon>
        <taxon>Acetobacterales</taxon>
        <taxon>Roseomonadaceae</taxon>
        <taxon>Humitalea</taxon>
    </lineage>
</organism>
<evidence type="ECO:0000259" key="7">
    <source>
        <dbReference type="Pfam" id="PF22740"/>
    </source>
</evidence>
<dbReference type="Pfam" id="PF03668">
    <property type="entry name" value="RapZ-like_N"/>
    <property type="match status" value="1"/>
</dbReference>
<dbReference type="SUPFAM" id="SSF52540">
    <property type="entry name" value="P-loop containing nucleoside triphosphate hydrolases"/>
    <property type="match status" value="1"/>
</dbReference>
<dbReference type="EMBL" id="QKYU01000011">
    <property type="protein sequence ID" value="PZW45638.1"/>
    <property type="molecule type" value="Genomic_DNA"/>
</dbReference>
<dbReference type="RefSeq" id="WP_111398298.1">
    <property type="nucleotide sequence ID" value="NZ_QKYU01000011.1"/>
</dbReference>